<evidence type="ECO:0000256" key="5">
    <source>
        <dbReference type="ARBA" id="ARBA00023136"/>
    </source>
</evidence>
<dbReference type="GO" id="GO:0045259">
    <property type="term" value="C:proton-transporting ATP synthase complex"/>
    <property type="evidence" value="ECO:0007669"/>
    <property type="project" value="UniProtKB-KW"/>
</dbReference>
<evidence type="ECO:0000256" key="7">
    <source>
        <dbReference type="ARBA" id="ARBA00023310"/>
    </source>
</evidence>
<reference evidence="9 10" key="1">
    <citation type="submission" date="2020-08" db="EMBL/GenBank/DDBJ databases">
        <title>Genomic Encyclopedia of Type Strains, Phase IV (KMG-IV): sequencing the most valuable type-strain genomes for metagenomic binning, comparative biology and taxonomic classification.</title>
        <authorList>
            <person name="Goeker M."/>
        </authorList>
    </citation>
    <scope>NUCLEOTIDE SEQUENCE [LARGE SCALE GENOMIC DNA]</scope>
    <source>
        <strain evidence="9 10">DSM 102850</strain>
    </source>
</reference>
<keyword evidence="10" id="KW-1185">Reference proteome</keyword>
<dbReference type="PRINTS" id="PR00125">
    <property type="entry name" value="ATPASEDELTA"/>
</dbReference>
<protein>
    <recommendedName>
        <fullName evidence="8">ATP synthase subunit delta</fullName>
    </recommendedName>
    <alternativeName>
        <fullName evidence="8">ATP synthase F(1) sector subunit delta</fullName>
    </alternativeName>
    <alternativeName>
        <fullName evidence="8">F-type ATPase subunit delta</fullName>
        <shortName evidence="8">F-ATPase subunit delta</shortName>
    </alternativeName>
</protein>
<comment type="function">
    <text evidence="8">This protein is part of the stalk that links CF(0) to CF(1). It either transmits conformational changes from CF(0) to CF(1) or is implicated in proton conduction.</text>
</comment>
<comment type="similarity">
    <text evidence="8">Belongs to the ATPase delta chain family.</text>
</comment>
<evidence type="ECO:0000256" key="3">
    <source>
        <dbReference type="ARBA" id="ARBA00022781"/>
    </source>
</evidence>
<evidence type="ECO:0000256" key="8">
    <source>
        <dbReference type="HAMAP-Rule" id="MF_01416"/>
    </source>
</evidence>
<sequence>MQDDRAAVAERYAGAFFDLAREQDAIAPLEEDMKGLRAAMSSSEDLRRLALSPVFESEDKTRGMTAVLDRMGAHALTRNLVLLLIRNGRLFAMDGVARAFLERAAAARGEVAAEAVSAHPLSEEQEAALRAEIGRAVGKDVNLTTQVDPSLLGGLIVKVGSRMMDNSLKTKLNRLHARLKEA</sequence>
<dbReference type="NCBIfam" id="NF004406">
    <property type="entry name" value="PRK05758.3-2"/>
    <property type="match status" value="1"/>
</dbReference>
<dbReference type="SUPFAM" id="SSF47928">
    <property type="entry name" value="N-terminal domain of the delta subunit of the F1F0-ATP synthase"/>
    <property type="match status" value="1"/>
</dbReference>
<keyword evidence="3 8" id="KW-0375">Hydrogen ion transport</keyword>
<proteinExistence type="inferred from homology"/>
<evidence type="ECO:0000256" key="1">
    <source>
        <dbReference type="ARBA" id="ARBA00004370"/>
    </source>
</evidence>
<keyword evidence="2 8" id="KW-0813">Transport</keyword>
<keyword evidence="8" id="KW-1003">Cell membrane</keyword>
<dbReference type="GO" id="GO:0046933">
    <property type="term" value="F:proton-transporting ATP synthase activity, rotational mechanism"/>
    <property type="evidence" value="ECO:0007669"/>
    <property type="project" value="UniProtKB-UniRule"/>
</dbReference>
<dbReference type="AlphaFoldDB" id="A0A840HZA2"/>
<dbReference type="PROSITE" id="PS00389">
    <property type="entry name" value="ATPASE_DELTA"/>
    <property type="match status" value="1"/>
</dbReference>
<dbReference type="Gene3D" id="1.10.520.20">
    <property type="entry name" value="N-terminal domain of the delta subunit of the F1F0-ATP synthase"/>
    <property type="match status" value="1"/>
</dbReference>
<accession>A0A840HZA2</accession>
<dbReference type="EMBL" id="JACHOB010000001">
    <property type="protein sequence ID" value="MBB4657757.1"/>
    <property type="molecule type" value="Genomic_DNA"/>
</dbReference>
<comment type="function">
    <text evidence="8">F(1)F(0) ATP synthase produces ATP from ADP in the presence of a proton or sodium gradient. F-type ATPases consist of two structural domains, F(1) containing the extramembraneous catalytic core and F(0) containing the membrane proton channel, linked together by a central stalk and a peripheral stalk. During catalysis, ATP synthesis in the catalytic domain of F(1) is coupled via a rotary mechanism of the central stalk subunits to proton translocation.</text>
</comment>
<dbReference type="InterPro" id="IPR000711">
    <property type="entry name" value="ATPase_OSCP/dsu"/>
</dbReference>
<gene>
    <name evidence="8" type="primary">atpH</name>
    <name evidence="9" type="ORF">GGQ59_000257</name>
</gene>
<dbReference type="GO" id="GO:0005886">
    <property type="term" value="C:plasma membrane"/>
    <property type="evidence" value="ECO:0007669"/>
    <property type="project" value="UniProtKB-SubCell"/>
</dbReference>
<dbReference type="InterPro" id="IPR020781">
    <property type="entry name" value="ATPase_OSCP/d_CS"/>
</dbReference>
<evidence type="ECO:0000313" key="10">
    <source>
        <dbReference type="Proteomes" id="UP000563524"/>
    </source>
</evidence>
<evidence type="ECO:0000313" key="9">
    <source>
        <dbReference type="EMBL" id="MBB4657757.1"/>
    </source>
</evidence>
<dbReference type="Proteomes" id="UP000563524">
    <property type="component" value="Unassembled WGS sequence"/>
</dbReference>
<evidence type="ECO:0000256" key="6">
    <source>
        <dbReference type="ARBA" id="ARBA00023196"/>
    </source>
</evidence>
<organism evidence="9 10">
    <name type="scientific">Parvularcula dongshanensis</name>
    <dbReference type="NCBI Taxonomy" id="1173995"/>
    <lineage>
        <taxon>Bacteria</taxon>
        <taxon>Pseudomonadati</taxon>
        <taxon>Pseudomonadota</taxon>
        <taxon>Alphaproteobacteria</taxon>
        <taxon>Parvularculales</taxon>
        <taxon>Parvularculaceae</taxon>
        <taxon>Parvularcula</taxon>
    </lineage>
</organism>
<dbReference type="InterPro" id="IPR026015">
    <property type="entry name" value="ATP_synth_OSCP/delta_N_sf"/>
</dbReference>
<dbReference type="RefSeq" id="WP_183815118.1">
    <property type="nucleotide sequence ID" value="NZ_JACHOB010000001.1"/>
</dbReference>
<evidence type="ECO:0000256" key="2">
    <source>
        <dbReference type="ARBA" id="ARBA00022448"/>
    </source>
</evidence>
<keyword evidence="6 8" id="KW-0139">CF(1)</keyword>
<comment type="caution">
    <text evidence="9">The sequence shown here is derived from an EMBL/GenBank/DDBJ whole genome shotgun (WGS) entry which is preliminary data.</text>
</comment>
<dbReference type="PANTHER" id="PTHR11910">
    <property type="entry name" value="ATP SYNTHASE DELTA CHAIN"/>
    <property type="match status" value="1"/>
</dbReference>
<keyword evidence="4 8" id="KW-0406">Ion transport</keyword>
<keyword evidence="7 8" id="KW-0066">ATP synthesis</keyword>
<dbReference type="HAMAP" id="MF_01416">
    <property type="entry name" value="ATP_synth_delta_bact"/>
    <property type="match status" value="1"/>
</dbReference>
<name>A0A840HZA2_9PROT</name>
<comment type="subcellular location">
    <subcellularLocation>
        <location evidence="8">Cell membrane</location>
        <topology evidence="8">Peripheral membrane protein</topology>
    </subcellularLocation>
    <subcellularLocation>
        <location evidence="1">Membrane</location>
    </subcellularLocation>
</comment>
<keyword evidence="5 8" id="KW-0472">Membrane</keyword>
<dbReference type="NCBIfam" id="TIGR01145">
    <property type="entry name" value="ATP_synt_delta"/>
    <property type="match status" value="1"/>
</dbReference>
<dbReference type="Pfam" id="PF00213">
    <property type="entry name" value="OSCP"/>
    <property type="match status" value="1"/>
</dbReference>
<evidence type="ECO:0000256" key="4">
    <source>
        <dbReference type="ARBA" id="ARBA00023065"/>
    </source>
</evidence>